<dbReference type="RefSeq" id="XP_052738393.1">
    <property type="nucleotide sequence ID" value="XM_052882433.1"/>
</dbReference>
<reference evidence="3 4" key="1">
    <citation type="submission" date="2025-05" db="UniProtKB">
        <authorList>
            <consortium name="RefSeq"/>
        </authorList>
    </citation>
    <scope>IDENTIFICATION</scope>
</reference>
<dbReference type="AlphaFoldDB" id="A0A6J1MQF7"/>
<evidence type="ECO:0000256" key="1">
    <source>
        <dbReference type="SAM" id="MobiDB-lite"/>
    </source>
</evidence>
<dbReference type="OrthoDB" id="6753304at2759"/>
<proteinExistence type="predicted"/>
<dbReference type="KEGG" id="bany:112045774"/>
<feature type="region of interest" description="Disordered" evidence="1">
    <location>
        <begin position="1"/>
        <end position="31"/>
    </location>
</feature>
<protein>
    <submittedName>
        <fullName evidence="3 4">Uncharacterized protein LOC112045774</fullName>
    </submittedName>
</protein>
<evidence type="ECO:0000313" key="2">
    <source>
        <dbReference type="Proteomes" id="UP001652582"/>
    </source>
</evidence>
<name>A0A6J1MQF7_BICAN</name>
<organism evidence="2 4">
    <name type="scientific">Bicyclus anynana</name>
    <name type="common">Squinting bush brown butterfly</name>
    <dbReference type="NCBI Taxonomy" id="110368"/>
    <lineage>
        <taxon>Eukaryota</taxon>
        <taxon>Metazoa</taxon>
        <taxon>Ecdysozoa</taxon>
        <taxon>Arthropoda</taxon>
        <taxon>Hexapoda</taxon>
        <taxon>Insecta</taxon>
        <taxon>Pterygota</taxon>
        <taxon>Neoptera</taxon>
        <taxon>Endopterygota</taxon>
        <taxon>Lepidoptera</taxon>
        <taxon>Glossata</taxon>
        <taxon>Ditrysia</taxon>
        <taxon>Papilionoidea</taxon>
        <taxon>Nymphalidae</taxon>
        <taxon>Satyrinae</taxon>
        <taxon>Satyrini</taxon>
        <taxon>Mycalesina</taxon>
        <taxon>Bicyclus</taxon>
    </lineage>
</organism>
<gene>
    <name evidence="3 4 5" type="primary">LOC112045774</name>
</gene>
<evidence type="ECO:0000313" key="4">
    <source>
        <dbReference type="RefSeq" id="XP_023937865.2"/>
    </source>
</evidence>
<dbReference type="RefSeq" id="XP_023937864.2">
    <property type="nucleotide sequence ID" value="XM_024082096.2"/>
</dbReference>
<dbReference type="Proteomes" id="UP001652582">
    <property type="component" value="Chromosome 7"/>
</dbReference>
<keyword evidence="2" id="KW-1185">Reference proteome</keyword>
<dbReference type="RefSeq" id="XP_023937865.2">
    <property type="nucleotide sequence ID" value="XM_024082097.2"/>
</dbReference>
<dbReference type="GeneID" id="112045774"/>
<accession>A0A6J1MQF7</accession>
<evidence type="ECO:0000313" key="5">
    <source>
        <dbReference type="RefSeq" id="XP_052738393.1"/>
    </source>
</evidence>
<evidence type="ECO:0000313" key="3">
    <source>
        <dbReference type="RefSeq" id="XP_023937864.2"/>
    </source>
</evidence>
<sequence>MGNSKSVRASHFQRPKEAVETEEDELPEENHISISNKMIERLVEDAALSGGIDTGASHAKGDFKEKMFIEKLEILDENHTNRFGLTAGEVNAILKRVENRTANMVGTEPVCGDIKRQIIECYDTADTAAHVAHCWDTIGAFSECVQEAGARRLHARSERDALELERRSRHVAHAREHALKDLS</sequence>